<name>A0A225VDS4_9STRA</name>
<accession>A0A225VDS4</accession>
<dbReference type="OrthoDB" id="128789at2759"/>
<protein>
    <recommendedName>
        <fullName evidence="3">Reverse transcriptase</fullName>
    </recommendedName>
</protein>
<evidence type="ECO:0008006" key="3">
    <source>
        <dbReference type="Google" id="ProtNLM"/>
    </source>
</evidence>
<evidence type="ECO:0000313" key="1">
    <source>
        <dbReference type="EMBL" id="OWZ03525.1"/>
    </source>
</evidence>
<dbReference type="Proteomes" id="UP000198211">
    <property type="component" value="Unassembled WGS sequence"/>
</dbReference>
<sequence length="113" mass="13161">MIDPVVENGFLSDRREELKILSCRFGIWRLKLAGDPPAKVPPLLIRLRDSAKLQKCKACQYPPHIREFMRDVNAELERMGWVYENSQSRWASAVRSKLQMNTDRHRRAAGQVL</sequence>
<keyword evidence="2" id="KW-1185">Reference proteome</keyword>
<proteinExistence type="predicted"/>
<evidence type="ECO:0000313" key="2">
    <source>
        <dbReference type="Proteomes" id="UP000198211"/>
    </source>
</evidence>
<dbReference type="EMBL" id="NBNE01005468">
    <property type="protein sequence ID" value="OWZ03525.1"/>
    <property type="molecule type" value="Genomic_DNA"/>
</dbReference>
<organism evidence="1 2">
    <name type="scientific">Phytophthora megakarya</name>
    <dbReference type="NCBI Taxonomy" id="4795"/>
    <lineage>
        <taxon>Eukaryota</taxon>
        <taxon>Sar</taxon>
        <taxon>Stramenopiles</taxon>
        <taxon>Oomycota</taxon>
        <taxon>Peronosporomycetes</taxon>
        <taxon>Peronosporales</taxon>
        <taxon>Peronosporaceae</taxon>
        <taxon>Phytophthora</taxon>
    </lineage>
</organism>
<gene>
    <name evidence="1" type="ORF">PHMEG_00024731</name>
</gene>
<comment type="caution">
    <text evidence="1">The sequence shown here is derived from an EMBL/GenBank/DDBJ whole genome shotgun (WGS) entry which is preliminary data.</text>
</comment>
<dbReference type="AlphaFoldDB" id="A0A225VDS4"/>
<reference evidence="2" key="1">
    <citation type="submission" date="2017-03" db="EMBL/GenBank/DDBJ databases">
        <title>Phytopthora megakarya and P. palmivora, two closely related causual agents of cacao black pod achieved similar genome size and gene model numbers by different mechanisms.</title>
        <authorList>
            <person name="Ali S."/>
            <person name="Shao J."/>
            <person name="Larry D.J."/>
            <person name="Kronmiller B."/>
            <person name="Shen D."/>
            <person name="Strem M.D."/>
            <person name="Melnick R.L."/>
            <person name="Guiltinan M.J."/>
            <person name="Tyler B.M."/>
            <person name="Meinhardt L.W."/>
            <person name="Bailey B.A."/>
        </authorList>
    </citation>
    <scope>NUCLEOTIDE SEQUENCE [LARGE SCALE GENOMIC DNA]</scope>
    <source>
        <strain evidence="2">zdho120</strain>
    </source>
</reference>